<evidence type="ECO:0000256" key="2">
    <source>
        <dbReference type="ARBA" id="ARBA00009116"/>
    </source>
</evidence>
<keyword evidence="3" id="KW-0809">Transit peptide</keyword>
<dbReference type="InterPro" id="IPR010591">
    <property type="entry name" value="ATP11"/>
</dbReference>
<dbReference type="PANTHER" id="PTHR13126">
    <property type="entry name" value="CHAPERONE ATP11"/>
    <property type="match status" value="1"/>
</dbReference>
<evidence type="ECO:0000256" key="1">
    <source>
        <dbReference type="ARBA" id="ARBA00004173"/>
    </source>
</evidence>
<comment type="similarity">
    <text evidence="2">Belongs to the ATP11 family.</text>
</comment>
<dbReference type="GO" id="GO:0033615">
    <property type="term" value="P:mitochondrial proton-transporting ATP synthase complex assembly"/>
    <property type="evidence" value="ECO:0007669"/>
    <property type="project" value="TreeGrafter"/>
</dbReference>
<evidence type="ECO:0000256" key="3">
    <source>
        <dbReference type="ARBA" id="ARBA00022946"/>
    </source>
</evidence>
<dbReference type="EMBL" id="HACM01011038">
    <property type="protein sequence ID" value="CRZ11480.1"/>
    <property type="molecule type" value="Transcribed_RNA"/>
</dbReference>
<keyword evidence="4" id="KW-0496">Mitochondrion</keyword>
<organism evidence="5">
    <name type="scientific">Spongospora subterranea</name>
    <dbReference type="NCBI Taxonomy" id="70186"/>
    <lineage>
        <taxon>Eukaryota</taxon>
        <taxon>Sar</taxon>
        <taxon>Rhizaria</taxon>
        <taxon>Endomyxa</taxon>
        <taxon>Phytomyxea</taxon>
        <taxon>Plasmodiophorida</taxon>
        <taxon>Plasmodiophoridae</taxon>
        <taxon>Spongospora</taxon>
    </lineage>
</organism>
<proteinExistence type="inferred from homology"/>
<name>A0A0H5RB94_9EUKA</name>
<dbReference type="AlphaFoldDB" id="A0A0H5RB94"/>
<reference evidence="5" key="1">
    <citation type="submission" date="2015-04" db="EMBL/GenBank/DDBJ databases">
        <title>The genome sequence of the plant pathogenic Rhizarian Plasmodiophora brassicae reveals insights in its biotrophic life cycle and the origin of chitin synthesis.</title>
        <authorList>
            <person name="Schwelm A."/>
            <person name="Fogelqvist J."/>
            <person name="Knaust A."/>
            <person name="Julke S."/>
            <person name="Lilja T."/>
            <person name="Dhandapani V."/>
            <person name="Bonilla-Rosso G."/>
            <person name="Karlsson M."/>
            <person name="Shevchenko A."/>
            <person name="Choi S.R."/>
            <person name="Kim H.G."/>
            <person name="Park J.Y."/>
            <person name="Lim Y.P."/>
            <person name="Ludwig-Muller J."/>
            <person name="Dixelius C."/>
        </authorList>
    </citation>
    <scope>NUCLEOTIDE SEQUENCE</scope>
    <source>
        <tissue evidence="5">Potato root galls</tissue>
    </source>
</reference>
<protein>
    <recommendedName>
        <fullName evidence="6">ATP11 protein</fullName>
    </recommendedName>
</protein>
<accession>A0A0H5RB94</accession>
<evidence type="ECO:0000256" key="4">
    <source>
        <dbReference type="ARBA" id="ARBA00023128"/>
    </source>
</evidence>
<evidence type="ECO:0000313" key="5">
    <source>
        <dbReference type="EMBL" id="CRZ11480.1"/>
    </source>
</evidence>
<evidence type="ECO:0008006" key="6">
    <source>
        <dbReference type="Google" id="ProtNLM"/>
    </source>
</evidence>
<dbReference type="PANTHER" id="PTHR13126:SF0">
    <property type="entry name" value="ATP SYNTHASE MITOCHONDRIAL F1 COMPLEX ASSEMBLY FACTOR 1"/>
    <property type="match status" value="1"/>
</dbReference>
<dbReference type="GO" id="GO:0005739">
    <property type="term" value="C:mitochondrion"/>
    <property type="evidence" value="ECO:0007669"/>
    <property type="project" value="UniProtKB-SubCell"/>
</dbReference>
<comment type="subcellular location">
    <subcellularLocation>
        <location evidence="1">Mitochondrion</location>
    </subcellularLocation>
</comment>
<sequence>MMKVQRRSIVTAARKLADLLKLPLIDRSNVTPDETRRIWAEYHSSKPECLGKSIEPWRLEKIIKNSENNPMFMFPVHRTSGFFSLVSQFQKNVCMLTTLEQFQHRRPDTVPMMTVTFYDELCATKAVGLVRADIVSVLTVKEAETILDRLMYFYSSAEFNLVRDFNHRPREFDLNKYIRDSR</sequence>
<dbReference type="Pfam" id="PF06644">
    <property type="entry name" value="ATP11"/>
    <property type="match status" value="1"/>
</dbReference>